<keyword evidence="2" id="KW-1185">Reference proteome</keyword>
<organism evidence="1 2">
    <name type="scientific">Mycolicibacterium komossense</name>
    <dbReference type="NCBI Taxonomy" id="1779"/>
    <lineage>
        <taxon>Bacteria</taxon>
        <taxon>Bacillati</taxon>
        <taxon>Actinomycetota</taxon>
        <taxon>Actinomycetes</taxon>
        <taxon>Mycobacteriales</taxon>
        <taxon>Mycobacteriaceae</taxon>
        <taxon>Mycolicibacterium</taxon>
    </lineage>
</organism>
<evidence type="ECO:0000313" key="2">
    <source>
        <dbReference type="Proteomes" id="UP001526201"/>
    </source>
</evidence>
<dbReference type="EMBL" id="JACKTY010000024">
    <property type="protein sequence ID" value="MCV7226502.1"/>
    <property type="molecule type" value="Genomic_DNA"/>
</dbReference>
<reference evidence="1 2" key="1">
    <citation type="journal article" date="2022" name="BMC Genomics">
        <title>Comparative genome analysis of mycobacteria focusing on tRNA and non-coding RNA.</title>
        <authorList>
            <person name="Behra P.R.K."/>
            <person name="Pettersson B.M.F."/>
            <person name="Ramesh M."/>
            <person name="Das S."/>
            <person name="Dasgupta S."/>
            <person name="Kirsebom L.A."/>
        </authorList>
    </citation>
    <scope>NUCLEOTIDE SEQUENCE [LARGE SCALE GENOMIC DNA]</scope>
    <source>
        <strain evidence="1 2">DSM 44078</strain>
    </source>
</reference>
<gene>
    <name evidence="1" type="ORF">H7J73_10715</name>
</gene>
<name>A0ABT3CAN1_9MYCO</name>
<accession>A0ABT3CAN1</accession>
<evidence type="ECO:0000313" key="1">
    <source>
        <dbReference type="EMBL" id="MCV7226502.1"/>
    </source>
</evidence>
<protein>
    <submittedName>
        <fullName evidence="1">Uncharacterized protein</fullName>
    </submittedName>
</protein>
<proteinExistence type="predicted"/>
<dbReference type="Proteomes" id="UP001526201">
    <property type="component" value="Unassembled WGS sequence"/>
</dbReference>
<comment type="caution">
    <text evidence="1">The sequence shown here is derived from an EMBL/GenBank/DDBJ whole genome shotgun (WGS) entry which is preliminary data.</text>
</comment>
<sequence>MSIEFSGDAPLNVPGIGPLVESEFAQVSVNIDNAGNSPRLRLEDLRTGRVRYLDALELETIVWLPEGKMAQLLDPSADRWSGA</sequence>